<dbReference type="EMBL" id="DS547138">
    <property type="protein sequence ID" value="EDR01489.1"/>
    <property type="molecule type" value="Genomic_DNA"/>
</dbReference>
<name>B0DVC5_LACBS</name>
<dbReference type="AlphaFoldDB" id="B0DVC5"/>
<organism evidence="2">
    <name type="scientific">Laccaria bicolor (strain S238N-H82 / ATCC MYA-4686)</name>
    <name type="common">Bicoloured deceiver</name>
    <name type="synonym">Laccaria laccata var. bicolor</name>
    <dbReference type="NCBI Taxonomy" id="486041"/>
    <lineage>
        <taxon>Eukaryota</taxon>
        <taxon>Fungi</taxon>
        <taxon>Dikarya</taxon>
        <taxon>Basidiomycota</taxon>
        <taxon>Agaricomycotina</taxon>
        <taxon>Agaricomycetes</taxon>
        <taxon>Agaricomycetidae</taxon>
        <taxon>Agaricales</taxon>
        <taxon>Agaricineae</taxon>
        <taxon>Hydnangiaceae</taxon>
        <taxon>Laccaria</taxon>
    </lineage>
</organism>
<sequence>MLHHHHLFVVRQLKVTMWGLWSLSDLEVQGFAHYFWKRHRSFDTVPPHYPKRRLLLPVPKRRLLLTHPSFGHTHTLRYPSFFPLGNVYQSKQHQLAFPPTNTSTKAGSNYSNTFHCGANNPAGTGRAKKSADKVDPHGLGPRMTDVGMEWEAFLEVIAEILEEELAFLFVDSVEWHWIKPTNSMFLSLCSRLAYISMMKKFKRSRLSQKYVSGSYIVIRMDEPVKKPVNHISH</sequence>
<dbReference type="HOGENOM" id="CLU_1190096_0_0_1"/>
<keyword evidence="2" id="KW-1185">Reference proteome</keyword>
<dbReference type="Proteomes" id="UP000001194">
    <property type="component" value="Unassembled WGS sequence"/>
</dbReference>
<protein>
    <submittedName>
        <fullName evidence="1">Predicted protein</fullName>
    </submittedName>
</protein>
<dbReference type="OrthoDB" id="3238775at2759"/>
<reference evidence="1 2" key="1">
    <citation type="journal article" date="2008" name="Nature">
        <title>The genome of Laccaria bicolor provides insights into mycorrhizal symbiosis.</title>
        <authorList>
            <person name="Martin F."/>
            <person name="Aerts A."/>
            <person name="Ahren D."/>
            <person name="Brun A."/>
            <person name="Danchin E.G.J."/>
            <person name="Duchaussoy F."/>
            <person name="Gibon J."/>
            <person name="Kohler A."/>
            <person name="Lindquist E."/>
            <person name="Pereda V."/>
            <person name="Salamov A."/>
            <person name="Shapiro H.J."/>
            <person name="Wuyts J."/>
            <person name="Blaudez D."/>
            <person name="Buee M."/>
            <person name="Brokstein P."/>
            <person name="Canbaeck B."/>
            <person name="Cohen D."/>
            <person name="Courty P.E."/>
            <person name="Coutinho P.M."/>
            <person name="Delaruelle C."/>
            <person name="Detter J.C."/>
            <person name="Deveau A."/>
            <person name="DiFazio S."/>
            <person name="Duplessis S."/>
            <person name="Fraissinet-Tachet L."/>
            <person name="Lucic E."/>
            <person name="Frey-Klett P."/>
            <person name="Fourrey C."/>
            <person name="Feussner I."/>
            <person name="Gay G."/>
            <person name="Grimwood J."/>
            <person name="Hoegger P.J."/>
            <person name="Jain P."/>
            <person name="Kilaru S."/>
            <person name="Labbe J."/>
            <person name="Lin Y.C."/>
            <person name="Legue V."/>
            <person name="Le Tacon F."/>
            <person name="Marmeisse R."/>
            <person name="Melayah D."/>
            <person name="Montanini B."/>
            <person name="Muratet M."/>
            <person name="Nehls U."/>
            <person name="Niculita-Hirzel H."/>
            <person name="Oudot-Le Secq M.P."/>
            <person name="Peter M."/>
            <person name="Quesneville H."/>
            <person name="Rajashekar B."/>
            <person name="Reich M."/>
            <person name="Rouhier N."/>
            <person name="Schmutz J."/>
            <person name="Yin T."/>
            <person name="Chalot M."/>
            <person name="Henrissat B."/>
            <person name="Kuees U."/>
            <person name="Lucas S."/>
            <person name="Van de Peer Y."/>
            <person name="Podila G.K."/>
            <person name="Polle A."/>
            <person name="Pukkila P.J."/>
            <person name="Richardson P.M."/>
            <person name="Rouze P."/>
            <person name="Sanders I.R."/>
            <person name="Stajich J.E."/>
            <person name="Tunlid A."/>
            <person name="Tuskan G."/>
            <person name="Grigoriev I.V."/>
        </authorList>
    </citation>
    <scope>NUCLEOTIDE SEQUENCE [LARGE SCALE GENOMIC DNA]</scope>
    <source>
        <strain evidence="2">S238N-H82 / ATCC MYA-4686</strain>
    </source>
</reference>
<dbReference type="InParanoid" id="B0DVC5"/>
<dbReference type="RefSeq" id="XP_001887841.1">
    <property type="nucleotide sequence ID" value="XM_001887806.1"/>
</dbReference>
<dbReference type="KEGG" id="lbc:LACBIDRAFT_333241"/>
<gene>
    <name evidence="1" type="ORF">LACBIDRAFT_333241</name>
</gene>
<evidence type="ECO:0000313" key="1">
    <source>
        <dbReference type="EMBL" id="EDR01489.1"/>
    </source>
</evidence>
<proteinExistence type="predicted"/>
<dbReference type="GeneID" id="6083534"/>
<evidence type="ECO:0000313" key="2">
    <source>
        <dbReference type="Proteomes" id="UP000001194"/>
    </source>
</evidence>
<accession>B0DVC5</accession>